<proteinExistence type="predicted"/>
<evidence type="ECO:0000313" key="3">
    <source>
        <dbReference type="Proteomes" id="UP000265520"/>
    </source>
</evidence>
<name>A0A392RSI9_9FABA</name>
<feature type="non-terminal residue" evidence="2">
    <location>
        <position position="1"/>
    </location>
</feature>
<dbReference type="AlphaFoldDB" id="A0A392RSI9"/>
<dbReference type="EMBL" id="LXQA010256837">
    <property type="protein sequence ID" value="MCI38526.1"/>
    <property type="molecule type" value="Genomic_DNA"/>
</dbReference>
<dbReference type="Proteomes" id="UP000265520">
    <property type="component" value="Unassembled WGS sequence"/>
</dbReference>
<dbReference type="GO" id="GO:0003676">
    <property type="term" value="F:nucleic acid binding"/>
    <property type="evidence" value="ECO:0007669"/>
    <property type="project" value="InterPro"/>
</dbReference>
<dbReference type="InterPro" id="IPR002156">
    <property type="entry name" value="RNaseH_domain"/>
</dbReference>
<sequence>VVQTSSSTTRHIRWVALAPLHGWVVINSDAAMKSTFKLGGEWISGFAKGLGSCRVMVAELWGAWEGLKSAWEKGYRRVEAEL</sequence>
<dbReference type="PANTHER" id="PTHR47723">
    <property type="entry name" value="OS05G0353850 PROTEIN"/>
    <property type="match status" value="1"/>
</dbReference>
<reference evidence="2 3" key="1">
    <citation type="journal article" date="2018" name="Front. Plant Sci.">
        <title>Red Clover (Trifolium pratense) and Zigzag Clover (T. medium) - A Picture of Genomic Similarities and Differences.</title>
        <authorList>
            <person name="Dluhosova J."/>
            <person name="Istvanek J."/>
            <person name="Nedelnik J."/>
            <person name="Repkova J."/>
        </authorList>
    </citation>
    <scope>NUCLEOTIDE SEQUENCE [LARGE SCALE GENOMIC DNA]</scope>
    <source>
        <strain evidence="3">cv. 10/8</strain>
        <tissue evidence="2">Leaf</tissue>
    </source>
</reference>
<comment type="caution">
    <text evidence="2">The sequence shown here is derived from an EMBL/GenBank/DDBJ whole genome shotgun (WGS) entry which is preliminary data.</text>
</comment>
<dbReference type="PANTHER" id="PTHR47723:SF19">
    <property type="entry name" value="POLYNUCLEOTIDYL TRANSFERASE, RIBONUCLEASE H-LIKE SUPERFAMILY PROTEIN"/>
    <property type="match status" value="1"/>
</dbReference>
<keyword evidence="3" id="KW-1185">Reference proteome</keyword>
<dbReference type="Pfam" id="PF13456">
    <property type="entry name" value="RVT_3"/>
    <property type="match status" value="1"/>
</dbReference>
<feature type="domain" description="RNase H type-1" evidence="1">
    <location>
        <begin position="39"/>
        <end position="81"/>
    </location>
</feature>
<dbReference type="InterPro" id="IPR053151">
    <property type="entry name" value="RNase_H-like"/>
</dbReference>
<evidence type="ECO:0000259" key="1">
    <source>
        <dbReference type="Pfam" id="PF13456"/>
    </source>
</evidence>
<protein>
    <submittedName>
        <fullName evidence="2">Putative ribonuclease H protein</fullName>
    </submittedName>
</protein>
<evidence type="ECO:0000313" key="2">
    <source>
        <dbReference type="EMBL" id="MCI38526.1"/>
    </source>
</evidence>
<organism evidence="2 3">
    <name type="scientific">Trifolium medium</name>
    <dbReference type="NCBI Taxonomy" id="97028"/>
    <lineage>
        <taxon>Eukaryota</taxon>
        <taxon>Viridiplantae</taxon>
        <taxon>Streptophyta</taxon>
        <taxon>Embryophyta</taxon>
        <taxon>Tracheophyta</taxon>
        <taxon>Spermatophyta</taxon>
        <taxon>Magnoliopsida</taxon>
        <taxon>eudicotyledons</taxon>
        <taxon>Gunneridae</taxon>
        <taxon>Pentapetalae</taxon>
        <taxon>rosids</taxon>
        <taxon>fabids</taxon>
        <taxon>Fabales</taxon>
        <taxon>Fabaceae</taxon>
        <taxon>Papilionoideae</taxon>
        <taxon>50 kb inversion clade</taxon>
        <taxon>NPAAA clade</taxon>
        <taxon>Hologalegina</taxon>
        <taxon>IRL clade</taxon>
        <taxon>Trifolieae</taxon>
        <taxon>Trifolium</taxon>
    </lineage>
</organism>
<accession>A0A392RSI9</accession>
<dbReference type="GO" id="GO:0004523">
    <property type="term" value="F:RNA-DNA hybrid ribonuclease activity"/>
    <property type="evidence" value="ECO:0007669"/>
    <property type="project" value="InterPro"/>
</dbReference>